<keyword evidence="3" id="KW-1185">Reference proteome</keyword>
<name>A0ABW1ZT49_9DEIO</name>
<dbReference type="RefSeq" id="WP_224611098.1">
    <property type="nucleotide sequence ID" value="NZ_JAIQXV010000017.1"/>
</dbReference>
<dbReference type="Proteomes" id="UP001596317">
    <property type="component" value="Unassembled WGS sequence"/>
</dbReference>
<evidence type="ECO:0000313" key="2">
    <source>
        <dbReference type="EMBL" id="MFC6663350.1"/>
    </source>
</evidence>
<comment type="caution">
    <text evidence="2">The sequence shown here is derived from an EMBL/GenBank/DDBJ whole genome shotgun (WGS) entry which is preliminary data.</text>
</comment>
<protein>
    <submittedName>
        <fullName evidence="2">Uncharacterized protein</fullName>
    </submittedName>
</protein>
<evidence type="ECO:0000313" key="3">
    <source>
        <dbReference type="Proteomes" id="UP001596317"/>
    </source>
</evidence>
<organism evidence="2 3">
    <name type="scientific">Deinococcus multiflagellatus</name>
    <dbReference type="NCBI Taxonomy" id="1656887"/>
    <lineage>
        <taxon>Bacteria</taxon>
        <taxon>Thermotogati</taxon>
        <taxon>Deinococcota</taxon>
        <taxon>Deinococci</taxon>
        <taxon>Deinococcales</taxon>
        <taxon>Deinococcaceae</taxon>
        <taxon>Deinococcus</taxon>
    </lineage>
</organism>
<evidence type="ECO:0000256" key="1">
    <source>
        <dbReference type="SAM" id="Phobius"/>
    </source>
</evidence>
<feature type="transmembrane region" description="Helical" evidence="1">
    <location>
        <begin position="7"/>
        <end position="32"/>
    </location>
</feature>
<reference evidence="3" key="1">
    <citation type="journal article" date="2019" name="Int. J. Syst. Evol. Microbiol.">
        <title>The Global Catalogue of Microorganisms (GCM) 10K type strain sequencing project: providing services to taxonomists for standard genome sequencing and annotation.</title>
        <authorList>
            <consortium name="The Broad Institute Genomics Platform"/>
            <consortium name="The Broad Institute Genome Sequencing Center for Infectious Disease"/>
            <person name="Wu L."/>
            <person name="Ma J."/>
        </authorList>
    </citation>
    <scope>NUCLEOTIDE SEQUENCE [LARGE SCALE GENOMIC DNA]</scope>
    <source>
        <strain evidence="3">CCUG 63830</strain>
    </source>
</reference>
<sequence>MDVLIDLCLRAAVMALAYPFTRGLLLVLTGLYAQGSGWPPAVGVLCLGAGVVCWLLPLWGLWRRSAEG</sequence>
<proteinExistence type="predicted"/>
<keyword evidence="1" id="KW-0812">Transmembrane</keyword>
<feature type="transmembrane region" description="Helical" evidence="1">
    <location>
        <begin position="38"/>
        <end position="62"/>
    </location>
</feature>
<accession>A0ABW1ZT49</accession>
<gene>
    <name evidence="2" type="ORF">ACFP90_25270</name>
</gene>
<keyword evidence="1" id="KW-0472">Membrane</keyword>
<keyword evidence="1" id="KW-1133">Transmembrane helix</keyword>
<dbReference type="EMBL" id="JBHSWB010000003">
    <property type="protein sequence ID" value="MFC6663350.1"/>
    <property type="molecule type" value="Genomic_DNA"/>
</dbReference>